<dbReference type="Pfam" id="PF12833">
    <property type="entry name" value="HTH_18"/>
    <property type="match status" value="1"/>
</dbReference>
<dbReference type="AlphaFoldDB" id="A0A0H2XNR9"/>
<protein>
    <submittedName>
        <fullName evidence="5">Transcriptional regulator, AraC family</fullName>
    </submittedName>
</protein>
<evidence type="ECO:0000256" key="2">
    <source>
        <dbReference type="ARBA" id="ARBA00023125"/>
    </source>
</evidence>
<sequence length="284" mass="31300">MFYQTSKSHIPADRVAATRRITMADYVTSWHEHEEFMFLLPSQGTLTLTSECSKHSQRIGAGVLAMVPAGIFHDTASNPGEHCHTAVYAERDFVSFCARKSNVRIDGGDAPRYCVPPPALLGALRLQTQFDAGDETEEAHDMARYQNDLVDRLIASACVAAVLGAAPSDANPKVSRGQLVSEIKAYLDVMLAERIDIETIASEFAISRRHLTRIFREETGESLTDYQLRQRVMRARSLLNVPGTTVLSAALSVGIESPSYLARLFTKFGLPAPRDLKASRARCN</sequence>
<dbReference type="SMART" id="SM00342">
    <property type="entry name" value="HTH_ARAC"/>
    <property type="match status" value="1"/>
</dbReference>
<dbReference type="InterPro" id="IPR018060">
    <property type="entry name" value="HTH_AraC"/>
</dbReference>
<name>A0A0H2XNR9_BURO1</name>
<dbReference type="GO" id="GO:0043565">
    <property type="term" value="F:sequence-specific DNA binding"/>
    <property type="evidence" value="ECO:0007669"/>
    <property type="project" value="InterPro"/>
</dbReference>
<dbReference type="InterPro" id="IPR009057">
    <property type="entry name" value="Homeodomain-like_sf"/>
</dbReference>
<organism evidence="5">
    <name type="scientific">Burkholderia orbicola (strain AU 1054)</name>
    <dbReference type="NCBI Taxonomy" id="331271"/>
    <lineage>
        <taxon>Bacteria</taxon>
        <taxon>Pseudomonadati</taxon>
        <taxon>Pseudomonadota</taxon>
        <taxon>Betaproteobacteria</taxon>
        <taxon>Burkholderiales</taxon>
        <taxon>Burkholderiaceae</taxon>
        <taxon>Burkholderia</taxon>
        <taxon>Burkholderia cepacia complex</taxon>
        <taxon>Burkholderia orbicola</taxon>
    </lineage>
</organism>
<keyword evidence="1" id="KW-0805">Transcription regulation</keyword>
<evidence type="ECO:0000259" key="4">
    <source>
        <dbReference type="PROSITE" id="PS01124"/>
    </source>
</evidence>
<evidence type="ECO:0000256" key="3">
    <source>
        <dbReference type="ARBA" id="ARBA00023163"/>
    </source>
</evidence>
<dbReference type="PANTHER" id="PTHR46796">
    <property type="entry name" value="HTH-TYPE TRANSCRIPTIONAL ACTIVATOR RHAS-RELATED"/>
    <property type="match status" value="1"/>
</dbReference>
<dbReference type="InterPro" id="IPR011051">
    <property type="entry name" value="RmlC_Cupin_sf"/>
</dbReference>
<dbReference type="InterPro" id="IPR050204">
    <property type="entry name" value="AraC_XylS_family_regulators"/>
</dbReference>
<gene>
    <name evidence="5" type="ordered locus">Bcen_1310</name>
</gene>
<dbReference type="Gene3D" id="1.10.10.60">
    <property type="entry name" value="Homeodomain-like"/>
    <property type="match status" value="1"/>
</dbReference>
<proteinExistence type="predicted"/>
<evidence type="ECO:0000256" key="1">
    <source>
        <dbReference type="ARBA" id="ARBA00023015"/>
    </source>
</evidence>
<dbReference type="SUPFAM" id="SSF51182">
    <property type="entry name" value="RmlC-like cupins"/>
    <property type="match status" value="1"/>
</dbReference>
<keyword evidence="2" id="KW-0238">DNA-binding</keyword>
<dbReference type="GO" id="GO:0003700">
    <property type="term" value="F:DNA-binding transcription factor activity"/>
    <property type="evidence" value="ECO:0007669"/>
    <property type="project" value="InterPro"/>
</dbReference>
<feature type="domain" description="HTH araC/xylS-type" evidence="4">
    <location>
        <begin position="181"/>
        <end position="279"/>
    </location>
</feature>
<keyword evidence="3" id="KW-0804">Transcription</keyword>
<dbReference type="PROSITE" id="PS01124">
    <property type="entry name" value="HTH_ARAC_FAMILY_2"/>
    <property type="match status" value="1"/>
</dbReference>
<accession>A0A0H2XNR9</accession>
<dbReference type="EMBL" id="CP000378">
    <property type="protein sequence ID" value="ABF76216.1"/>
    <property type="molecule type" value="Genomic_DNA"/>
</dbReference>
<dbReference type="HOGENOM" id="CLU_978862_0_0_4"/>
<dbReference type="SUPFAM" id="SSF46689">
    <property type="entry name" value="Homeodomain-like"/>
    <property type="match status" value="1"/>
</dbReference>
<reference evidence="5" key="1">
    <citation type="submission" date="2006-05" db="EMBL/GenBank/DDBJ databases">
        <title>Complete sequence of chromosome 1 of Burkholderia cenocepacia AU 1054.</title>
        <authorList>
            <consortium name="US DOE Joint Genome Institute"/>
            <person name="Copeland A."/>
            <person name="Lucas S."/>
            <person name="Lapidus A."/>
            <person name="Barry K."/>
            <person name="Detter J.C."/>
            <person name="Glavina del Rio T."/>
            <person name="Hammon N."/>
            <person name="Israni S."/>
            <person name="Dalin E."/>
            <person name="Tice H."/>
            <person name="Pitluck S."/>
            <person name="Chain P."/>
            <person name="Malfatti S."/>
            <person name="Shin M."/>
            <person name="Vergez L."/>
            <person name="Schmutz J."/>
            <person name="Larimer F."/>
            <person name="Land M."/>
            <person name="Hauser L."/>
            <person name="Kyrpides N."/>
            <person name="Lykidis A."/>
            <person name="LiPuma J.J."/>
            <person name="Konstantinidis K."/>
            <person name="Tiedje J.M."/>
            <person name="Richardson P."/>
        </authorList>
    </citation>
    <scope>NUCLEOTIDE SEQUENCE [LARGE SCALE GENOMIC DNA]</scope>
    <source>
        <strain evidence="5">AU 1054</strain>
    </source>
</reference>
<evidence type="ECO:0000313" key="5">
    <source>
        <dbReference type="EMBL" id="ABF76216.1"/>
    </source>
</evidence>